<dbReference type="AlphaFoldDB" id="A0A484LCH4"/>
<evidence type="ECO:0000256" key="1">
    <source>
        <dbReference type="SAM" id="MobiDB-lite"/>
    </source>
</evidence>
<evidence type="ECO:0000313" key="2">
    <source>
        <dbReference type="EMBL" id="VFQ74132.1"/>
    </source>
</evidence>
<gene>
    <name evidence="2" type="ORF">CCAM_LOCUS15908</name>
</gene>
<organism evidence="2 3">
    <name type="scientific">Cuscuta campestris</name>
    <dbReference type="NCBI Taxonomy" id="132261"/>
    <lineage>
        <taxon>Eukaryota</taxon>
        <taxon>Viridiplantae</taxon>
        <taxon>Streptophyta</taxon>
        <taxon>Embryophyta</taxon>
        <taxon>Tracheophyta</taxon>
        <taxon>Spermatophyta</taxon>
        <taxon>Magnoliopsida</taxon>
        <taxon>eudicotyledons</taxon>
        <taxon>Gunneridae</taxon>
        <taxon>Pentapetalae</taxon>
        <taxon>asterids</taxon>
        <taxon>lamiids</taxon>
        <taxon>Solanales</taxon>
        <taxon>Convolvulaceae</taxon>
        <taxon>Cuscuteae</taxon>
        <taxon>Cuscuta</taxon>
        <taxon>Cuscuta subgen. Grammica</taxon>
        <taxon>Cuscuta sect. Cleistogrammica</taxon>
    </lineage>
</organism>
<accession>A0A484LCH4</accession>
<name>A0A484LCH4_9ASTE</name>
<reference evidence="2 3" key="1">
    <citation type="submission" date="2018-04" db="EMBL/GenBank/DDBJ databases">
        <authorList>
            <person name="Vogel A."/>
        </authorList>
    </citation>
    <scope>NUCLEOTIDE SEQUENCE [LARGE SCALE GENOMIC DNA]</scope>
</reference>
<feature type="region of interest" description="Disordered" evidence="1">
    <location>
        <begin position="1"/>
        <end position="38"/>
    </location>
</feature>
<dbReference type="EMBL" id="OOIL02001316">
    <property type="protein sequence ID" value="VFQ74132.1"/>
    <property type="molecule type" value="Genomic_DNA"/>
</dbReference>
<keyword evidence="3" id="KW-1185">Reference proteome</keyword>
<protein>
    <submittedName>
        <fullName evidence="2">Uncharacterized protein</fullName>
    </submittedName>
</protein>
<feature type="compositionally biased region" description="Low complexity" evidence="1">
    <location>
        <begin position="8"/>
        <end position="19"/>
    </location>
</feature>
<sequence>MAAKEARTAGTKAAASDSGAGAGAGEEKSSADAVRTAENATKATTRTAKRALAFIFFVCGGDLRTNCRSPEGFWDLFFFGQKDFLLRMRR</sequence>
<proteinExistence type="predicted"/>
<evidence type="ECO:0000313" key="3">
    <source>
        <dbReference type="Proteomes" id="UP000595140"/>
    </source>
</evidence>
<dbReference type="Proteomes" id="UP000595140">
    <property type="component" value="Unassembled WGS sequence"/>
</dbReference>